<dbReference type="Proteomes" id="UP000886885">
    <property type="component" value="Chromosome 4A"/>
</dbReference>
<keyword evidence="2" id="KW-1185">Reference proteome</keyword>
<organism evidence="1 2">
    <name type="scientific">Populus tomentosa</name>
    <name type="common">Chinese white poplar</name>
    <dbReference type="NCBI Taxonomy" id="118781"/>
    <lineage>
        <taxon>Eukaryota</taxon>
        <taxon>Viridiplantae</taxon>
        <taxon>Streptophyta</taxon>
        <taxon>Embryophyta</taxon>
        <taxon>Tracheophyta</taxon>
        <taxon>Spermatophyta</taxon>
        <taxon>Magnoliopsida</taxon>
        <taxon>eudicotyledons</taxon>
        <taxon>Gunneridae</taxon>
        <taxon>Pentapetalae</taxon>
        <taxon>rosids</taxon>
        <taxon>fabids</taxon>
        <taxon>Malpighiales</taxon>
        <taxon>Salicaceae</taxon>
        <taxon>Saliceae</taxon>
        <taxon>Populus</taxon>
    </lineage>
</organism>
<dbReference type="EMBL" id="JAAWWB010000007">
    <property type="protein sequence ID" value="KAG6780020.1"/>
    <property type="molecule type" value="Genomic_DNA"/>
</dbReference>
<protein>
    <submittedName>
        <fullName evidence="1">Uncharacterized protein</fullName>
    </submittedName>
</protein>
<comment type="caution">
    <text evidence="1">The sequence shown here is derived from an EMBL/GenBank/DDBJ whole genome shotgun (WGS) entry which is preliminary data.</text>
</comment>
<evidence type="ECO:0000313" key="2">
    <source>
        <dbReference type="Proteomes" id="UP000886885"/>
    </source>
</evidence>
<accession>A0A8X8D6W2</accession>
<name>A0A8X8D6W2_POPTO</name>
<evidence type="ECO:0000313" key="1">
    <source>
        <dbReference type="EMBL" id="KAG6780020.1"/>
    </source>
</evidence>
<proteinExistence type="predicted"/>
<gene>
    <name evidence="1" type="ORF">POTOM_016427</name>
</gene>
<dbReference type="AlphaFoldDB" id="A0A8X8D6W2"/>
<reference evidence="1" key="1">
    <citation type="journal article" date="2020" name="bioRxiv">
        <title>Hybrid origin of Populus tomentosa Carr. identified through genome sequencing and phylogenomic analysis.</title>
        <authorList>
            <person name="An X."/>
            <person name="Gao K."/>
            <person name="Chen Z."/>
            <person name="Li J."/>
            <person name="Yang X."/>
            <person name="Yang X."/>
            <person name="Zhou J."/>
            <person name="Guo T."/>
            <person name="Zhao T."/>
            <person name="Huang S."/>
            <person name="Miao D."/>
            <person name="Khan W.U."/>
            <person name="Rao P."/>
            <person name="Ye M."/>
            <person name="Lei B."/>
            <person name="Liao W."/>
            <person name="Wang J."/>
            <person name="Ji L."/>
            <person name="Li Y."/>
            <person name="Guo B."/>
            <person name="Mustafa N.S."/>
            <person name="Li S."/>
            <person name="Yun Q."/>
            <person name="Keller S.R."/>
            <person name="Mao J."/>
            <person name="Zhang R."/>
            <person name="Strauss S.H."/>
        </authorList>
    </citation>
    <scope>NUCLEOTIDE SEQUENCE</scope>
    <source>
        <strain evidence="1">GM15</strain>
        <tissue evidence="1">Leaf</tissue>
    </source>
</reference>
<sequence length="193" mass="21360">MPLKHAPRLVELAIGGYYYILRSFCKLSRYLYRIHTLITLHENILKILEVPVLTNLKQLMFIADVIDRDPTLLAITSLIEAASFLQRFIFQVLVLKLLTFGEENKSPKGALINTLRSCKSLSLQTKPVDRNTMGSLKKVKTEKWGEGVLGNWVEVCDCLWVLGATLCGGTRASGCSEGTGTTKSVDVEGVGIC</sequence>